<reference evidence="2" key="1">
    <citation type="submission" date="2023-02" db="EMBL/GenBank/DDBJ databases">
        <title>Proposal of a novel subspecies: Alicyclobacillus hesperidum subspecies aegle.</title>
        <authorList>
            <person name="Goto K."/>
            <person name="Fujii T."/>
            <person name="Yasui K."/>
            <person name="Mochida K."/>
            <person name="Kato-Tanaka Y."/>
            <person name="Morohoshi S."/>
            <person name="An S.Y."/>
            <person name="Kasai H."/>
            <person name="Yokota A."/>
        </authorList>
    </citation>
    <scope>NUCLEOTIDE SEQUENCE</scope>
    <source>
        <strain evidence="2">DSM 12766</strain>
    </source>
</reference>
<accession>A0AA37U2Q3</accession>
<proteinExistence type="predicted"/>
<dbReference type="Gene3D" id="2.30.42.10">
    <property type="match status" value="1"/>
</dbReference>
<feature type="transmembrane region" description="Helical" evidence="1">
    <location>
        <begin position="186"/>
        <end position="204"/>
    </location>
</feature>
<keyword evidence="1" id="KW-1133">Transmembrane helix</keyword>
<gene>
    <name evidence="2" type="ORF">Heshes_22450</name>
</gene>
<keyword evidence="1" id="KW-0812">Transmembrane</keyword>
<protein>
    <recommendedName>
        <fullName evidence="4">PDZ domain-containing protein</fullName>
    </recommendedName>
</protein>
<dbReference type="AlphaFoldDB" id="A0AA37U2Q3"/>
<dbReference type="SUPFAM" id="SSF50156">
    <property type="entry name" value="PDZ domain-like"/>
    <property type="match status" value="1"/>
</dbReference>
<evidence type="ECO:0000313" key="3">
    <source>
        <dbReference type="Proteomes" id="UP001157137"/>
    </source>
</evidence>
<evidence type="ECO:0000256" key="1">
    <source>
        <dbReference type="SAM" id="Phobius"/>
    </source>
</evidence>
<keyword evidence="1" id="KW-0472">Membrane</keyword>
<feature type="transmembrane region" description="Helical" evidence="1">
    <location>
        <begin position="146"/>
        <end position="166"/>
    </location>
</feature>
<evidence type="ECO:0008006" key="4">
    <source>
        <dbReference type="Google" id="ProtNLM"/>
    </source>
</evidence>
<evidence type="ECO:0000313" key="2">
    <source>
        <dbReference type="EMBL" id="GLV14561.1"/>
    </source>
</evidence>
<name>A0AA37U2Q3_9BACL</name>
<comment type="caution">
    <text evidence="2">The sequence shown here is derived from an EMBL/GenBank/DDBJ whole genome shotgun (WGS) entry which is preliminary data.</text>
</comment>
<organism evidence="2 3">
    <name type="scientific">Alicyclobacillus hesperidum</name>
    <dbReference type="NCBI Taxonomy" id="89784"/>
    <lineage>
        <taxon>Bacteria</taxon>
        <taxon>Bacillati</taxon>
        <taxon>Bacillota</taxon>
        <taxon>Bacilli</taxon>
        <taxon>Bacillales</taxon>
        <taxon>Alicyclobacillaceae</taxon>
        <taxon>Alicyclobacillus</taxon>
    </lineage>
</organism>
<dbReference type="RefSeq" id="WP_006446534.1">
    <property type="nucleotide sequence ID" value="NZ_BSRA01000013.1"/>
</dbReference>
<feature type="transmembrane region" description="Helical" evidence="1">
    <location>
        <begin position="6"/>
        <end position="37"/>
    </location>
</feature>
<dbReference type="InterPro" id="IPR036034">
    <property type="entry name" value="PDZ_sf"/>
</dbReference>
<dbReference type="Proteomes" id="UP001157137">
    <property type="component" value="Unassembled WGS sequence"/>
</dbReference>
<feature type="transmembrane region" description="Helical" evidence="1">
    <location>
        <begin position="224"/>
        <end position="243"/>
    </location>
</feature>
<dbReference type="EMBL" id="BSRA01000013">
    <property type="protein sequence ID" value="GLV14561.1"/>
    <property type="molecule type" value="Genomic_DNA"/>
</dbReference>
<sequence>MHLTANGWWAIVIIAILSFLLNPLHYLSTGFVIWDLVRNVRSEREWFGIRVTRIGQTLILRYARACLVGLVGSIALFACGVSVTWQSIAYVSAMSIVLGVIRSRFAATPFAVAAAAVISFCARQAHLSRVIGWSWLHVVESFPIGAWLAIVAVSCCAECIMTFWGVRDAILPALLTSRRGRRIGALKLQLGYAMPVAVWMHPLGGHALMWQSGFHPWRMPLGQPIEIGILPLVFGLHAVFTGLRPQGALTHVRWFDLVRAMVAAAGFVLARLYAPLLAVWAAVALILIAEVFRFLWRRIDAAVEPLYTPNNRGVRVLYTIRGSLSDKIGIRPGEIVTHVNQSPVHTEYDIHFAMEQNPAYARFQVLDADGEVRLLSSPIFEGERHDLGLLLVVSSDEPALRLIRPFGFLETIYLRRAKKPHVTVTQPQAE</sequence>